<name>A0ABW7LS91_9PSED</name>
<evidence type="ECO:0000313" key="1">
    <source>
        <dbReference type="EMBL" id="MFH6564463.1"/>
    </source>
</evidence>
<keyword evidence="2" id="KW-1185">Reference proteome</keyword>
<comment type="caution">
    <text evidence="1">The sequence shown here is derived from an EMBL/GenBank/DDBJ whole genome shotgun (WGS) entry which is preliminary data.</text>
</comment>
<evidence type="ECO:0000313" key="2">
    <source>
        <dbReference type="Proteomes" id="UP001609821"/>
    </source>
</evidence>
<gene>
    <name evidence="1" type="ORF">ACHMWK_00365</name>
</gene>
<sequence length="53" mass="5926">MACYSVTAIRPSTGGVWWAGRNAIEANYGQIESETRLASDFSTQFPTNPFRRL</sequence>
<protein>
    <submittedName>
        <fullName evidence="1">Uncharacterized protein</fullName>
    </submittedName>
</protein>
<reference evidence="1 2" key="1">
    <citation type="submission" date="2024-10" db="EMBL/GenBank/DDBJ databases">
        <title>Aeromonas and Pseudomonas from the Cagarras Archipelago, Rio de Janeiro, Brazil.</title>
        <authorList>
            <person name="Canellas A.L.B."/>
            <person name="Laport M.S."/>
        </authorList>
    </citation>
    <scope>NUCLEOTIDE SEQUENCE [LARGE SCALE GENOMIC DNA]</scope>
    <source>
        <strain evidence="1 2">CPF-4</strain>
    </source>
</reference>
<organism evidence="1 2">
    <name type="scientific">Pseudomonas kulmbachensis</name>
    <dbReference type="NCBI Taxonomy" id="3043408"/>
    <lineage>
        <taxon>Bacteria</taxon>
        <taxon>Pseudomonadati</taxon>
        <taxon>Pseudomonadota</taxon>
        <taxon>Gammaproteobacteria</taxon>
        <taxon>Pseudomonadales</taxon>
        <taxon>Pseudomonadaceae</taxon>
        <taxon>Pseudomonas</taxon>
    </lineage>
</organism>
<proteinExistence type="predicted"/>
<accession>A0ABW7LS91</accession>
<dbReference type="Proteomes" id="UP001609821">
    <property type="component" value="Unassembled WGS sequence"/>
</dbReference>
<dbReference type="EMBL" id="JBINXB010000001">
    <property type="protein sequence ID" value="MFH6564463.1"/>
    <property type="molecule type" value="Genomic_DNA"/>
</dbReference>
<dbReference type="RefSeq" id="WP_395246266.1">
    <property type="nucleotide sequence ID" value="NZ_JBINXA010000002.1"/>
</dbReference>